<protein>
    <recommendedName>
        <fullName evidence="5">Transposase IS204/IS1001/IS1096/IS1165 DDE domain-containing protein</fullName>
    </recommendedName>
</protein>
<proteinExistence type="predicted"/>
<evidence type="ECO:0000313" key="1">
    <source>
        <dbReference type="EMBL" id="QNO42165.1"/>
    </source>
</evidence>
<accession>A0A7G9YC59</accession>
<evidence type="ECO:0000313" key="3">
    <source>
        <dbReference type="EMBL" id="QNO43264.1"/>
    </source>
</evidence>
<reference evidence="4" key="1">
    <citation type="submission" date="2020-06" db="EMBL/GenBank/DDBJ databases">
        <title>Unique genomic features of the anaerobic methanotrophic archaea.</title>
        <authorList>
            <person name="Chadwick G.L."/>
            <person name="Skennerton C.T."/>
            <person name="Laso-Perez R."/>
            <person name="Leu A.O."/>
            <person name="Speth D.R."/>
            <person name="Yu H."/>
            <person name="Morgan-Lang C."/>
            <person name="Hatzenpichler R."/>
            <person name="Goudeau D."/>
            <person name="Malmstrom R."/>
            <person name="Brazelton W.J."/>
            <person name="Woyke T."/>
            <person name="Hallam S.J."/>
            <person name="Tyson G.W."/>
            <person name="Wegener G."/>
            <person name="Boetius A."/>
            <person name="Orphan V."/>
        </authorList>
    </citation>
    <scope>NUCLEOTIDE SEQUENCE</scope>
</reference>
<dbReference type="EMBL" id="MT631135">
    <property type="protein sequence ID" value="QNO45593.1"/>
    <property type="molecule type" value="Genomic_DNA"/>
</dbReference>
<dbReference type="EMBL" id="MT630788">
    <property type="protein sequence ID" value="QNO43069.1"/>
    <property type="molecule type" value="Genomic_DNA"/>
</dbReference>
<dbReference type="EMBL" id="MT630802">
    <property type="protein sequence ID" value="QNO43264.1"/>
    <property type="molecule type" value="Genomic_DNA"/>
</dbReference>
<dbReference type="AlphaFoldDB" id="A0A7G9YC59"/>
<dbReference type="EMBL" id="MT630715">
    <property type="protein sequence ID" value="QNO42165.1"/>
    <property type="molecule type" value="Genomic_DNA"/>
</dbReference>
<evidence type="ECO:0000313" key="2">
    <source>
        <dbReference type="EMBL" id="QNO43069.1"/>
    </source>
</evidence>
<sequence>MELIFPRGKDTIHNNFTNSVERAHIPPIKDIQIVHYDEQHPKMCRTQKFRLTLLDGVTGRPIADELYDNKSPETIKTFLEAHLDPTKQTFVVTDLYSSYPGVFGKFFGDNLIHQLCLLHLNKLVVGDFPKHGTIEQELMKYRMLNIFYNRDAEIEVLEGMAKAEQMMRLKGDLKYMAWLKSNMSIFRQFVHERELKRRREDENLEQRPFFESVKVFGTLMTGIDSFEAFVQKRLRMIEKNWEHLTEFYFVEDAPATNNSIENYYSTSLKTLMMKQLRTERGIKNQMKLSSMKRAGVLGTCGKTLLEAFLMFVPFLDTG</sequence>
<evidence type="ECO:0008006" key="5">
    <source>
        <dbReference type="Google" id="ProtNLM"/>
    </source>
</evidence>
<name>A0A7G9YC59_9EURY</name>
<evidence type="ECO:0000313" key="4">
    <source>
        <dbReference type="EMBL" id="QNO45593.1"/>
    </source>
</evidence>
<gene>
    <name evidence="3" type="ORF">APKMFMID_00012</name>
    <name evidence="1" type="ORF">DFAMPKKG_00010</name>
    <name evidence="2" type="ORF">DICHBKDE_00010</name>
    <name evidence="4" type="ORF">MGFDKJCL_00028</name>
</gene>
<organism evidence="4">
    <name type="scientific">Candidatus Methanogaster sp. ANME-2c ERB4</name>
    <dbReference type="NCBI Taxonomy" id="2759911"/>
    <lineage>
        <taxon>Archaea</taxon>
        <taxon>Methanobacteriati</taxon>
        <taxon>Methanobacteriota</taxon>
        <taxon>Stenosarchaea group</taxon>
        <taxon>Methanomicrobia</taxon>
        <taxon>Methanosarcinales</taxon>
        <taxon>ANME-2 cluster</taxon>
        <taxon>Candidatus Methanogasteraceae</taxon>
        <taxon>Candidatus Methanogaster</taxon>
    </lineage>
</organism>